<dbReference type="FunFam" id="3.30.420.40:FF:000172">
    <property type="entry name" value="Heat shock 70 kDa protein"/>
    <property type="match status" value="2"/>
</dbReference>
<dbReference type="FunFam" id="1.20.1270.10:FF:000016">
    <property type="entry name" value="Heat shock protein 70"/>
    <property type="match status" value="2"/>
</dbReference>
<dbReference type="PROSITE" id="PS50802">
    <property type="entry name" value="OTU"/>
    <property type="match status" value="1"/>
</dbReference>
<dbReference type="PROSITE" id="PS50879">
    <property type="entry name" value="RNASE_H_1"/>
    <property type="match status" value="1"/>
</dbReference>
<dbReference type="Gene3D" id="2.60.34.10">
    <property type="entry name" value="Substrate Binding Domain Of DNAk, Chain A, domain 1"/>
    <property type="match status" value="3"/>
</dbReference>
<dbReference type="CDD" id="cd10233">
    <property type="entry name" value="ASKHA_NBD_HSP70_HSPA1"/>
    <property type="match status" value="1"/>
</dbReference>
<dbReference type="FunFam" id="3.90.640.10:FF:000002">
    <property type="entry name" value="Heat shock 70 kDa"/>
    <property type="match status" value="2"/>
</dbReference>
<dbReference type="GO" id="GO:0140662">
    <property type="term" value="F:ATP-dependent protein folding chaperone"/>
    <property type="evidence" value="ECO:0007669"/>
    <property type="project" value="InterPro"/>
</dbReference>
<keyword evidence="2" id="KW-0547">Nucleotide-binding</keyword>
<dbReference type="Pfam" id="PF00075">
    <property type="entry name" value="RNase_H"/>
    <property type="match status" value="1"/>
</dbReference>
<dbReference type="Proteomes" id="UP001152797">
    <property type="component" value="Unassembled WGS sequence"/>
</dbReference>
<dbReference type="InterPro" id="IPR043129">
    <property type="entry name" value="ATPase_NBD"/>
</dbReference>
<dbReference type="GO" id="GO:0003676">
    <property type="term" value="F:nucleic acid binding"/>
    <property type="evidence" value="ECO:0007669"/>
    <property type="project" value="InterPro"/>
</dbReference>
<dbReference type="Gene3D" id="3.90.640.10">
    <property type="entry name" value="Actin, Chain A, domain 4"/>
    <property type="match status" value="3"/>
</dbReference>
<proteinExistence type="inferred from homology"/>
<dbReference type="SUPFAM" id="SSF53067">
    <property type="entry name" value="Actin-like ATPase domain"/>
    <property type="match status" value="6"/>
</dbReference>
<dbReference type="EMBL" id="CAMXCT020000677">
    <property type="protein sequence ID" value="CAL1135394.1"/>
    <property type="molecule type" value="Genomic_DNA"/>
</dbReference>
<dbReference type="InterPro" id="IPR036397">
    <property type="entry name" value="RNaseH_sf"/>
</dbReference>
<evidence type="ECO:0000256" key="1">
    <source>
        <dbReference type="ARBA" id="ARBA00007381"/>
    </source>
</evidence>
<reference evidence="8" key="1">
    <citation type="submission" date="2022-10" db="EMBL/GenBank/DDBJ databases">
        <authorList>
            <person name="Chen Y."/>
            <person name="Dougan E. K."/>
            <person name="Chan C."/>
            <person name="Rhodes N."/>
            <person name="Thang M."/>
        </authorList>
    </citation>
    <scope>NUCLEOTIDE SEQUENCE</scope>
</reference>
<dbReference type="SUPFAM" id="SSF53098">
    <property type="entry name" value="Ribonuclease H-like"/>
    <property type="match status" value="1"/>
</dbReference>
<accession>A0A9P1BYY3</accession>
<dbReference type="Gene3D" id="3.60.10.10">
    <property type="entry name" value="Endonuclease/exonuclease/phosphatase"/>
    <property type="match status" value="1"/>
</dbReference>
<dbReference type="Pfam" id="PF00012">
    <property type="entry name" value="HSP70"/>
    <property type="match status" value="5"/>
</dbReference>
<sequence length="4981" mass="552109">MTKDENFCRVALLSRRPLRQLDLGDMDWPDRYVAGIIELQNGDQFQKVIFICIYGHAGDTVTARAHAQQIVQRVGHFALPWVIVGDFNLQMQDLSMILANGWAHSLDEPFEATGPLPPTCTGQRRIDFGLAHRMHATSVQHSPGVADHSLVTYSFPLDHTQSFVAPKRATVDVATAAEVAERWHLNDLSSFHFALERADVDAAWSALSNSAERALCSSLDGCRPRADAWDPRDTGVPHKAIAWKESLVLRQLRRLQRRVVQLTKQLDDRRLRSAIIRGAQHVRALFPCLDLDFLQSNLTEDQFQIRLSRLVEDLAHLINTREGSEQQARLVSWRTKMVSDPVAHRRWIKHRAHLKVMWEQMGPVACTLAITGVELVRAAKTMVGKACGPDSWRVEDLLLLPMEWWIGAKALVKQLRLCGVAHVSFAGLVARQIRWLHDWGGHGLLIFQWPSIGCSIGVDMDALFIVVCVWKNDGVEIIANDHGNRTTDFTCITPEQRQWETACKAELQCWSVRTFHVDLRGLTPVQEDKAALAWLRRKPQLTHVNVTADDTGPASMSVQDAIANAILIKSSKDALAVVCQLQKPTADAISRPPCTAAQAPRLMPAGPPLMPAGAIMDSKADSSMTFGTKQVQKVLPLLRTVVHLPHRDIRMTLAMSADNHEAERHRLRDALRDHWRATSAPLRPCLTGASAGIDRDRSLAPVRQSQTFNDGVLSGSSLARFSFGSVQPVSKPLLPGSLRAPRATPAKDLADSLPEVPPTVPDSPDGEDGKTNTQMASQAEHNEMELDKEKKRKSDEASSETHAAKLSKKQQPFELVECGGGGACGFNSIAVGMALNHGKDRRKTLQEAASLGAQLRVLLNTYLENKGWFARHFVPNQGTEVICGGPIPATWSEYVEAVLRPTFWCDALCLLGLARRLKQKFIVVMYNPTTAQWEKRAVLGNSKNIIVLALQDNHYRLVLPTNDHPLPEEWISAPEDLDLGCIDLTGGLYKRKSKHLKLVHGAPVTPAPKQDAVAIANQVQSRVQQQIRTYSESIPWLIKQKWKFAHRMAGKPAWVASTKYGRDKLLVDTCLDCQKKFRLHDIFDYLCPGVSQNGKSLYAEKKKLRPSIPERKRKFKEQRDKLRKSAPSAMRAAQIARKDGCKKPKHWTSVNAWKVQSQQLGEVYVPAYRRSDRVTANEQFIPVKQAEGRRGQGQSHLEREIRRVIRIACVVVKPLAHHFSAKRNNAVCKPARSLDAGCVAREPVRCQVLPQGQIVQPESSRNPLIVKQWKEVTDITARMSFTTEATMKAERARILWLLDWGGHGLWIFQMHSSLPRVWKNDGVEIIANDQGNLLLVFSVLHSLQLDYALCGDQTFDFLPRSSCHNETAGDSLAGGAARSVFHRRKKDQTQPGDLKMQNDVTRNLISTLKGCLNQGMSLQQILKAAEAWVEKPSKLKQKPKPKRAKGRTKTPHSTDDPDIGYWKDQNGQWRHIDWIRMVGGTGVMPKFQTSTDTLVGKDILLVASHETVSDARLTRLTLQRCTWGSKLENVLRIGSQPGPWIPQATSVAKDKVGLVLVLPATAPPSEETSQKVSVEVLEVCPDRGFCSKVRLHRSIAQTPKSHLERAHPIDLHKAIEVNEEHSASGQKVHTLGLRQFQKDFVANNLKRYKGDAMIKQTGNWTLFQSRRRETFVKSAVKRAMRRANGWKKTLQATETDDVTARILKKSERARVKKSALKLLRPRRGCLTCLVAPNSLGKRSSTVVTLAKNILNSLLIGSYTISEGAALSVSVNNLLVTNVYSSRFLRVLFLDLACGEKPLTDWAKRLSFFGFTTLAGLTPETIKEVRIVYVPKDNEQPTCVLPPLLNSWARRLAHRGITPENQSTEQAQRPANHAKLATSVDFKGAPFVVFTPENQSTEQAQRPASHAKLAASVDFKGTPFVDGIFEVKATAGDTHLGGEDFDNRVVDFCMQDFKRKNRGKATIEIDSLFEGIDYSCSLSRARFEELCMDYFRNSMGPVEKCLKDSGIDKKSVHDVVLVGGSTRIPKVQSMIQEFFNGKEPNKSINPDEAVAYGAAVQAAILTGEGSAGGVMTKLIERNTTIPTKKAQTFTTYADNQPGVLIQVFEGERAMTKDNNLLGKFHLDGIPPAPRGVPQIEVTYDIDANGILNVSASDKSTGKSNQITITNEKGRLSQSEIDRMRTPEIRYYMASQPVTKLCKGCVGVWKNDGVEIIANDQGNRTTPSYVAFTDTERLIGDAAKNQVARNPENTVFDAKRLIGRKFADPIVQADIKLWPFKCVAGQGDKPMIIVNAQGEEKKFHPEEISSMILLKMKETAEAYLGTKVNDAVVTPTWCHGGKWHDEGAPRSINDLVLANSLALNMVESFEHKTDWNKALQPCRLGEPRPDHVPLHVVLASSHMVDAKVSILPLAQASPPVDQWPAMPLGDENALSAEVWSQFSSIFQQQLVSDVDDAYSTWCQAATAYLGRRLGRSFPPRGQLAKPQLVPAMGTCSYKGPAEPHRLRQGRRAARCLRECLTLMCRAATTPWSIADRIRFEATWERSRTLGGRLLQHAWPEQPTAVDIQEALGQLEMEIDAQLHDIISTRQQQWRHMVHDSDIASSKGLFDLLRPSRALGLQSVQVNGAPCFDLNVILDKVQEAWAHIFDRSSAPAPAAFLQEYAAEIRARAAPCELPSLTGADLMRQAKQRSGSAVGGLDSWRTYELQQLPIVFWDAMATLLQSIEASGVWPQSMLHVNVTMLSKGEGTEPGKLRPISCAAVLRAVWASLRFRQIKPWLQRVCPPSVFGEPLEQALEMSLAHEEALLGLAPALSTMFFDKTKCFDKLVLPVVSSVWSALGGPPGVILALEGFYGSLTRRFKINGVVGAAWQSSAPLQGCALSVAMIHLLMGIWCQRNESLGLRPRAYFDDSRVSFSASDGQAATIAWQEVQRFDEVSGQLTNTRKSFAVVPAPRFAPQVAAATGNALEVKAQAKVLGHQTVGGKLRRVAVSHDRADSCAATLQTVRATGIPPRQAERYIAAKAMKQFLYGCEIGRPGANDMQQVRWAVTAALWTSTRLQRNPEVLVTLLRKGHLVDPLQAVPFQTVLGLRRLFLKRPDLYARALQIWPSCISGQAHLAGPLRNLATLLADMQLTWIDFETVETRQGRRFCLWKCSGAFLAHRLREELKWSRWQHVHRKDMEGIQAERGVNLFASTFLLRGGLSRRDVDSLFPGCRQQVARLCGGSLSMYMHGLLEGILAGAAVARVQLEKMHKVPSATCIHCSLNVDETKVHMFWECPARQFIRDATIGKFCPGVLDRHPLPVEQECGITLNPEWLLEEFLALESMQQQSPPSISWEEAAPQVLQDDRGVLVWTDGSTAHGAIPELVRSGLGIYYNDSVALNFHAALAGPLQTNNRAELLAVVLAAEQGVGWKQSLVIHSDSAWVLNRARTLSGIQHIPLTWEHSDLWQRLWRACNDIDITFVFVPSHLTAADAEQYGLTPLVIQGNNEADKLAKRGEQLHHHPTWHGRIRQFGQLLRDTVWLQVCMMFVCLARNHTEVQGSAANTSPAPLPMNHGWLQLKERLHRELQLHPTGGRRFCHKRPPVGLDGEAVLEVEAPQSAAASSRQRPVAVHAVRHPPRLGPAVSMEWQLVPKPWLLVQRAPGQHRRVGNDGMFIQIGVKPSLLPAMEWYLGHLQWPEEGRSQAITFCELAIDFEIATGVLLEMPKADKANQLGQRARAFASAASAIGRYVERRPWPCGITSQTVNNLQNTWGLPRCAGLPWRPLLLHPDAVETFFNAAGNVIYASDADFFNQEPPLLVPSRESFWDEQVRRVPIYVRREERRGHEHVPQLQWCIQGDASSEAVSVSTKLSKKVTDWMKKQTKVAEHNRTAAERKRHWIVLPEPPDPSLSGDQYAQLVQGLKATKDAGTISGMNVLRIINEPTAAAIAYGLDKKGTGERNVLIYDMGGGTFDVSLLTIEDGIFEVKATAGDTHLGGEDFDNRVVDFCMQDFKRKNRGKDMTGNQRAIRRLRTQCERAKRTLSSSTQATIEIDSLFEGIDYSCSLSRARFEELCMDYFRNSMGPVEKCLKDSGIDKKSVHDVVLVGGSTRIPKVQSMIQEFFNGKEPNKSINPDEAVAYGAAVQAAILTGEGSSAVQDLLLLDVTPLSMGLETAGGVMTKLIERNTTIPTKKAQTFTTYADNQPGVLIQVFEGERAMTKDNNLLGKFHLDGIPPAPRGVPQIEVTYDIDANGILNVSASDKSTGKSNQITITNEKGRLSQSEIDRMVQEAEKFRAEDEQNKQKIEAKNGLENYCFTMRNTLNEEKLKDKFESGDKEKIESAVQETLDWLDKNQLAEKDEFEAKQKELEGIVNPIMMKVYQAAGGGGMPEGGMPGGGMGGAPGGCVGVWKNDGVEIIANDQGNRTTPSYVAFTDTERLIGDAAKNQVARNPENTVFDAKRLIGRKFADPIVQEKKFHPEEISSMILLKMKETAEAYLGTKVNDAVVTVPAYFNDSQRQATKDAGTISGMNVLRIINEPTAAAIAYGLDKKGTGERNVLIYDMGGGTFDVSLLTIEDGIFEVKATAGDTHLGGEDFDNRVVDFCMQDFKRKNRGKDMTGNQRAIRRLRTQCERAKRTLSSSTQATIEIDSLFEGIDYSCSLSRARFEELCMDYFRNSMGPVEKCLKDSGIDKKSVHDVVLVGGSTRIPKVQSMIQEFFNGKEPNKSINPDEAVAYGAAVQAAILTGEGSSAVQDLLLLDVTPLSMGLETAGGVMTKLIERNTTIPTKKAQTFTTYADNQPGVLIQVFEGERAMTKDNNLLGKFHLDGIPPAPRGVPQIEVTYDIDANGILNVSASDKSTGKSNQITITNEKGRLSQSEIDRMVQEAEKFRAEDEQNKQKIEAKNGLENYCFTMRNTLNEEKLKDKFESGDKEKIESAVQETLDWLDKNQLAEKDEFEAKQKELEGIVNPIMMKVYQAAGGGGMPEGGMPGGGMGGAPGGGAGPTVEEVD</sequence>
<evidence type="ECO:0000313" key="9">
    <source>
        <dbReference type="EMBL" id="CAL4769331.1"/>
    </source>
</evidence>
<dbReference type="SUPFAM" id="SSF100934">
    <property type="entry name" value="Heat shock protein 70kD (HSP70), C-terminal subdomain"/>
    <property type="match status" value="2"/>
</dbReference>
<feature type="region of interest" description="Disordered" evidence="5">
    <location>
        <begin position="1432"/>
        <end position="1462"/>
    </location>
</feature>
<dbReference type="SUPFAM" id="SSF54001">
    <property type="entry name" value="Cysteine proteinases"/>
    <property type="match status" value="1"/>
</dbReference>
<dbReference type="FunFam" id="3.30.420.40:FF:000004">
    <property type="entry name" value="Molecular chaperone DnaK"/>
    <property type="match status" value="2"/>
</dbReference>
<dbReference type="InterPro" id="IPR038765">
    <property type="entry name" value="Papain-like_cys_pep_sf"/>
</dbReference>
<comment type="caution">
    <text evidence="8">The sequence shown here is derived from an EMBL/GenBank/DDBJ whole genome shotgun (WGS) entry which is preliminary data.</text>
</comment>
<dbReference type="EMBL" id="CAMXCT030000677">
    <property type="protein sequence ID" value="CAL4769331.1"/>
    <property type="molecule type" value="Genomic_DNA"/>
</dbReference>
<dbReference type="InterPro" id="IPR029048">
    <property type="entry name" value="HSP70_C_sf"/>
</dbReference>
<feature type="compositionally biased region" description="Basic and acidic residues" evidence="5">
    <location>
        <begin position="780"/>
        <end position="796"/>
    </location>
</feature>
<dbReference type="PANTHER" id="PTHR19375">
    <property type="entry name" value="HEAT SHOCK PROTEIN 70KDA"/>
    <property type="match status" value="1"/>
</dbReference>
<feature type="region of interest" description="Disordered" evidence="5">
    <location>
        <begin position="747"/>
        <end position="808"/>
    </location>
</feature>
<dbReference type="Gene3D" id="3.90.70.80">
    <property type="match status" value="1"/>
</dbReference>
<dbReference type="FunFam" id="3.30.30.30:FF:000001">
    <property type="entry name" value="heat shock 70 kDa protein-like"/>
    <property type="match status" value="1"/>
</dbReference>
<dbReference type="InterPro" id="IPR003323">
    <property type="entry name" value="OTU_dom"/>
</dbReference>
<dbReference type="SUPFAM" id="SSF56219">
    <property type="entry name" value="DNase I-like"/>
    <property type="match status" value="1"/>
</dbReference>
<keyword evidence="3" id="KW-0067">ATP-binding</keyword>
<dbReference type="FunFam" id="2.60.34.10:FF:000002">
    <property type="entry name" value="Heat shock 70 kDa"/>
    <property type="match status" value="3"/>
</dbReference>
<dbReference type="Gene3D" id="3.30.420.10">
    <property type="entry name" value="Ribonuclease H-like superfamily/Ribonuclease H"/>
    <property type="match status" value="1"/>
</dbReference>
<feature type="compositionally biased region" description="Gly residues" evidence="5">
    <location>
        <begin position="4953"/>
        <end position="4974"/>
    </location>
</feature>
<dbReference type="CDD" id="cd22744">
    <property type="entry name" value="OTU"/>
    <property type="match status" value="1"/>
</dbReference>
<dbReference type="PRINTS" id="PR00301">
    <property type="entry name" value="HEATSHOCK70"/>
</dbReference>
<organism evidence="8">
    <name type="scientific">Cladocopium goreaui</name>
    <dbReference type="NCBI Taxonomy" id="2562237"/>
    <lineage>
        <taxon>Eukaryota</taxon>
        <taxon>Sar</taxon>
        <taxon>Alveolata</taxon>
        <taxon>Dinophyceae</taxon>
        <taxon>Suessiales</taxon>
        <taxon>Symbiodiniaceae</taxon>
        <taxon>Cladocopium</taxon>
    </lineage>
</organism>
<dbReference type="PROSITE" id="PS00329">
    <property type="entry name" value="HSP70_2"/>
    <property type="match status" value="2"/>
</dbReference>
<feature type="domain" description="OTU" evidence="6">
    <location>
        <begin position="813"/>
        <end position="961"/>
    </location>
</feature>
<dbReference type="InterPro" id="IPR018181">
    <property type="entry name" value="Heat_shock_70_CS"/>
</dbReference>
<feature type="compositionally biased region" description="Basic residues" evidence="5">
    <location>
        <begin position="1434"/>
        <end position="1450"/>
    </location>
</feature>
<dbReference type="SUPFAM" id="SSF100920">
    <property type="entry name" value="Heat shock protein 70kD (HSP70), peptide-binding domain"/>
    <property type="match status" value="3"/>
</dbReference>
<gene>
    <name evidence="8" type="ORF">C1SCF055_LOCUS9760</name>
</gene>
<dbReference type="Gene3D" id="1.20.1270.10">
    <property type="match status" value="2"/>
</dbReference>
<evidence type="ECO:0000259" key="6">
    <source>
        <dbReference type="PROSITE" id="PS50802"/>
    </source>
</evidence>
<reference evidence="9 10" key="2">
    <citation type="submission" date="2024-05" db="EMBL/GenBank/DDBJ databases">
        <authorList>
            <person name="Chen Y."/>
            <person name="Shah S."/>
            <person name="Dougan E. K."/>
            <person name="Thang M."/>
            <person name="Chan C."/>
        </authorList>
    </citation>
    <scope>NUCLEOTIDE SEQUENCE [LARGE SCALE GENOMIC DNA]</scope>
</reference>
<dbReference type="Gene3D" id="3.30.30.30">
    <property type="match status" value="1"/>
</dbReference>
<dbReference type="EMBL" id="CAMXCT010000677">
    <property type="protein sequence ID" value="CAI3982019.1"/>
    <property type="molecule type" value="Genomic_DNA"/>
</dbReference>
<evidence type="ECO:0000256" key="2">
    <source>
        <dbReference type="ARBA" id="ARBA00022741"/>
    </source>
</evidence>
<feature type="region of interest" description="Disordered" evidence="5">
    <location>
        <begin position="4953"/>
        <end position="4981"/>
    </location>
</feature>
<name>A0A9P1BYY3_9DINO</name>
<evidence type="ECO:0000313" key="10">
    <source>
        <dbReference type="Proteomes" id="UP001152797"/>
    </source>
</evidence>
<feature type="domain" description="RNase H type-1" evidence="7">
    <location>
        <begin position="3340"/>
        <end position="3493"/>
    </location>
</feature>
<dbReference type="InterPro" id="IPR013126">
    <property type="entry name" value="Hsp_70_fam"/>
</dbReference>
<dbReference type="Gene3D" id="3.30.420.40">
    <property type="match status" value="6"/>
</dbReference>
<evidence type="ECO:0000259" key="7">
    <source>
        <dbReference type="PROSITE" id="PS50879"/>
    </source>
</evidence>
<dbReference type="GO" id="GO:0005524">
    <property type="term" value="F:ATP binding"/>
    <property type="evidence" value="ECO:0007669"/>
    <property type="project" value="UniProtKB-KW"/>
</dbReference>
<evidence type="ECO:0000256" key="3">
    <source>
        <dbReference type="ARBA" id="ARBA00022840"/>
    </source>
</evidence>
<dbReference type="GO" id="GO:0004523">
    <property type="term" value="F:RNA-DNA hybrid ribonuclease activity"/>
    <property type="evidence" value="ECO:0007669"/>
    <property type="project" value="InterPro"/>
</dbReference>
<dbReference type="InterPro" id="IPR002156">
    <property type="entry name" value="RNaseH_domain"/>
</dbReference>
<keyword evidence="10" id="KW-1185">Reference proteome</keyword>
<dbReference type="OrthoDB" id="414167at2759"/>
<dbReference type="InterPro" id="IPR029047">
    <property type="entry name" value="HSP70_peptide-bd_sf"/>
</dbReference>
<dbReference type="PROSITE" id="PS01036">
    <property type="entry name" value="HSP70_3"/>
    <property type="match status" value="3"/>
</dbReference>
<keyword evidence="4 9" id="KW-0346">Stress response</keyword>
<comment type="similarity">
    <text evidence="1">Belongs to the heat shock protein 70 family.</text>
</comment>
<evidence type="ECO:0000256" key="5">
    <source>
        <dbReference type="SAM" id="MobiDB-lite"/>
    </source>
</evidence>
<evidence type="ECO:0000313" key="8">
    <source>
        <dbReference type="EMBL" id="CAI3982019.1"/>
    </source>
</evidence>
<dbReference type="InterPro" id="IPR012337">
    <property type="entry name" value="RNaseH-like_sf"/>
</dbReference>
<dbReference type="NCBIfam" id="NF001413">
    <property type="entry name" value="PRK00290.1"/>
    <property type="match status" value="1"/>
</dbReference>
<evidence type="ECO:0000256" key="4">
    <source>
        <dbReference type="ARBA" id="ARBA00023016"/>
    </source>
</evidence>
<protein>
    <submittedName>
        <fullName evidence="9">Heat shock protein 70</fullName>
    </submittedName>
</protein>
<dbReference type="InterPro" id="IPR036691">
    <property type="entry name" value="Endo/exonu/phosph_ase_sf"/>
</dbReference>